<dbReference type="Pfam" id="PF14124">
    <property type="entry name" value="DUF4291"/>
    <property type="match status" value="1"/>
</dbReference>
<protein>
    <recommendedName>
        <fullName evidence="2">DUF4291 domain-containing protein</fullName>
    </recommendedName>
</protein>
<dbReference type="EMBL" id="KK207932">
    <property type="protein sequence ID" value="EZF48224.1"/>
    <property type="molecule type" value="Genomic_DNA"/>
</dbReference>
<gene>
    <name evidence="1" type="ORF">H103_08138</name>
</gene>
<dbReference type="PANTHER" id="PTHR38567">
    <property type="entry name" value="DUF4291 DOMAIN-CONTAINING PROTEIN"/>
    <property type="match status" value="1"/>
</dbReference>
<dbReference type="PANTHER" id="PTHR38567:SF1">
    <property type="entry name" value="DUF4291 DOMAIN-CONTAINING PROTEIN"/>
    <property type="match status" value="1"/>
</dbReference>
<dbReference type="InterPro" id="IPR025633">
    <property type="entry name" value="DUF4291"/>
</dbReference>
<sequence>MTDNNPYRAIRAKFTENTITIYQAYSNEIADAALGAGAFVAPFKRGRMTWIKPSFLWVAYRSGWATKPNQERVLAIEITRSGFEWALRNACLSHVDNSLYKDKSPWESRMQASCVRVQWDPERDFHFNPLGYRSIQIGLKGEAVDRYVDEWIVSITDITEQIRKVSDLVSSGQLGEAKKQMPEKCLYDLPGNVGEMIGASPAVKEPTSHQM</sequence>
<name>A0A022VQM3_TRIRU</name>
<evidence type="ECO:0000313" key="1">
    <source>
        <dbReference type="EMBL" id="EZF48224.1"/>
    </source>
</evidence>
<dbReference type="Proteomes" id="UP000023758">
    <property type="component" value="Unassembled WGS sequence"/>
</dbReference>
<dbReference type="HOGENOM" id="CLU_082565_1_1_1"/>
<organism evidence="1">
    <name type="scientific">Trichophyton rubrum CBS 288.86</name>
    <dbReference type="NCBI Taxonomy" id="1215330"/>
    <lineage>
        <taxon>Eukaryota</taxon>
        <taxon>Fungi</taxon>
        <taxon>Dikarya</taxon>
        <taxon>Ascomycota</taxon>
        <taxon>Pezizomycotina</taxon>
        <taxon>Eurotiomycetes</taxon>
        <taxon>Eurotiomycetidae</taxon>
        <taxon>Onygenales</taxon>
        <taxon>Arthrodermataceae</taxon>
        <taxon>Trichophyton</taxon>
    </lineage>
</organism>
<proteinExistence type="predicted"/>
<dbReference type="AlphaFoldDB" id="A0A022VQM3"/>
<evidence type="ECO:0008006" key="2">
    <source>
        <dbReference type="Google" id="ProtNLM"/>
    </source>
</evidence>
<dbReference type="OrthoDB" id="413653at2759"/>
<reference evidence="1" key="1">
    <citation type="submission" date="2014-02" db="EMBL/GenBank/DDBJ databases">
        <title>The Genome Sequence of Trichophyton rubrum (morphotype fischeri) CBS 288.86.</title>
        <authorList>
            <consortium name="The Broad Institute Genomics Platform"/>
            <person name="Cuomo C.A."/>
            <person name="White T.C."/>
            <person name="Graser Y."/>
            <person name="Martinez-Rossi N."/>
            <person name="Heitman J."/>
            <person name="Young S.K."/>
            <person name="Zeng Q."/>
            <person name="Gargeya S."/>
            <person name="Abouelleil A."/>
            <person name="Alvarado L."/>
            <person name="Chapman S.B."/>
            <person name="Gainer-Dewar J."/>
            <person name="Goldberg J."/>
            <person name="Griggs A."/>
            <person name="Gujja S."/>
            <person name="Hansen M."/>
            <person name="Howarth C."/>
            <person name="Imamovic A."/>
            <person name="Larimer J."/>
            <person name="Martinez D."/>
            <person name="Murphy C."/>
            <person name="Pearson M.D."/>
            <person name="Persinoti G."/>
            <person name="Poon T."/>
            <person name="Priest M."/>
            <person name="Roberts A.D."/>
            <person name="Saif S."/>
            <person name="Shea T.D."/>
            <person name="Sykes S.N."/>
            <person name="Wortman J."/>
            <person name="Nusbaum C."/>
            <person name="Birren B."/>
        </authorList>
    </citation>
    <scope>NUCLEOTIDE SEQUENCE [LARGE SCALE GENOMIC DNA]</scope>
    <source>
        <strain evidence="1">CBS 288.86</strain>
    </source>
</reference>
<accession>A0A022VQM3</accession>